<organism evidence="2 3">
    <name type="scientific">Bifidobacterium amazonense</name>
    <dbReference type="NCBI Taxonomy" id="2809027"/>
    <lineage>
        <taxon>Bacteria</taxon>
        <taxon>Bacillati</taxon>
        <taxon>Actinomycetota</taxon>
        <taxon>Actinomycetes</taxon>
        <taxon>Bifidobacteriales</taxon>
        <taxon>Bifidobacteriaceae</taxon>
        <taxon>Bifidobacterium</taxon>
    </lineage>
</organism>
<keyword evidence="3" id="KW-1185">Reference proteome</keyword>
<name>A0ABS9VUA2_9BIFI</name>
<sequence>MNTLLIIDMLPTYGLLCYLLVGIGVTLAFRGLAHACGDRRRLRLTVIALLVGSLSVALLAYVTYVIAMP</sequence>
<gene>
    <name evidence="2" type="ORF">JS533_005280</name>
</gene>
<dbReference type="RefSeq" id="WP_241513446.1">
    <property type="nucleotide sequence ID" value="NZ_JAFEJT020000015.1"/>
</dbReference>
<keyword evidence="1" id="KW-1133">Transmembrane helix</keyword>
<evidence type="ECO:0000313" key="3">
    <source>
        <dbReference type="Proteomes" id="UP000710815"/>
    </source>
</evidence>
<keyword evidence="1" id="KW-0472">Membrane</keyword>
<reference evidence="2 3" key="2">
    <citation type="journal article" date="2021" name="Syst. Appl. Microbiol.">
        <title>Phylogenetic classification of ten novel species belonging to the genus Bifidobacterium comprising B. phasiani sp. nov., B. pongonis sp. nov., B. saguinibicoloris sp. nov., B. colobi sp. nov., B. simiiventris sp. nov., B. santillanense sp. nov., B. miconis sp. nov., B. amazonense sp. nov., B. pluvialisilvae sp. nov., and B. miconisargentati sp. nov.</title>
        <authorList>
            <person name="Lugli G.A."/>
            <person name="Calvete-Torre I."/>
            <person name="Alessandri G."/>
            <person name="Milani C."/>
            <person name="Turroni F."/>
            <person name="Laiolo P."/>
            <person name="Ossiprandi M.C."/>
            <person name="Margolles A."/>
            <person name="Ruiz L."/>
            <person name="Ventura M."/>
        </authorList>
    </citation>
    <scope>NUCLEOTIDE SEQUENCE [LARGE SCALE GENOMIC DNA]</scope>
    <source>
        <strain evidence="2 3">MA1</strain>
    </source>
</reference>
<proteinExistence type="predicted"/>
<reference evidence="2 3" key="1">
    <citation type="journal article" date="2021" name="Environ. Microbiol.">
        <title>Genetic insights into the dark matter of the mammalian gut microbiota through targeted genome reconstruction.</title>
        <authorList>
            <person name="Lugli G.A."/>
            <person name="Alessandri G."/>
            <person name="Milani C."/>
            <person name="Viappiani A."/>
            <person name="Fontana F."/>
            <person name="Tarracchini C."/>
            <person name="Mancabelli L."/>
            <person name="Argentini C."/>
            <person name="Ruiz L."/>
            <person name="Margolles A."/>
            <person name="van Sinderen D."/>
            <person name="Turroni F."/>
            <person name="Ventura M."/>
        </authorList>
    </citation>
    <scope>NUCLEOTIDE SEQUENCE [LARGE SCALE GENOMIC DNA]</scope>
    <source>
        <strain evidence="2 3">MA1</strain>
    </source>
</reference>
<comment type="caution">
    <text evidence="2">The sequence shown here is derived from an EMBL/GenBank/DDBJ whole genome shotgun (WGS) entry which is preliminary data.</text>
</comment>
<dbReference type="Proteomes" id="UP000710815">
    <property type="component" value="Unassembled WGS sequence"/>
</dbReference>
<evidence type="ECO:0000256" key="1">
    <source>
        <dbReference type="SAM" id="Phobius"/>
    </source>
</evidence>
<feature type="transmembrane region" description="Helical" evidence="1">
    <location>
        <begin position="44"/>
        <end position="67"/>
    </location>
</feature>
<protein>
    <submittedName>
        <fullName evidence="2">Uncharacterized protein</fullName>
    </submittedName>
</protein>
<feature type="transmembrane region" description="Helical" evidence="1">
    <location>
        <begin position="12"/>
        <end position="32"/>
    </location>
</feature>
<dbReference type="EMBL" id="JAFEJT020000015">
    <property type="protein sequence ID" value="MCH9275685.1"/>
    <property type="molecule type" value="Genomic_DNA"/>
</dbReference>
<accession>A0ABS9VUA2</accession>
<keyword evidence="1" id="KW-0812">Transmembrane</keyword>
<evidence type="ECO:0000313" key="2">
    <source>
        <dbReference type="EMBL" id="MCH9275685.1"/>
    </source>
</evidence>